<dbReference type="Proteomes" id="UP001316803">
    <property type="component" value="Unassembled WGS sequence"/>
</dbReference>
<feature type="region of interest" description="Disordered" evidence="1">
    <location>
        <begin position="478"/>
        <end position="507"/>
    </location>
</feature>
<proteinExistence type="predicted"/>
<evidence type="ECO:0000256" key="1">
    <source>
        <dbReference type="SAM" id="MobiDB-lite"/>
    </source>
</evidence>
<dbReference type="PANTHER" id="PTHR28159:SF1">
    <property type="entry name" value="TRAFFICKING PROTEIN PARTICLE COMPLEX II-SPECIFIC SUBUNIT 65"/>
    <property type="match status" value="1"/>
</dbReference>
<organism evidence="3 4">
    <name type="scientific">Knufia fluminis</name>
    <dbReference type="NCBI Taxonomy" id="191047"/>
    <lineage>
        <taxon>Eukaryota</taxon>
        <taxon>Fungi</taxon>
        <taxon>Dikarya</taxon>
        <taxon>Ascomycota</taxon>
        <taxon>Pezizomycotina</taxon>
        <taxon>Eurotiomycetes</taxon>
        <taxon>Chaetothyriomycetidae</taxon>
        <taxon>Chaetothyriales</taxon>
        <taxon>Trichomeriaceae</taxon>
        <taxon>Knufia</taxon>
    </lineage>
</organism>
<evidence type="ECO:0000259" key="2">
    <source>
        <dbReference type="Pfam" id="PF12735"/>
    </source>
</evidence>
<name>A0AAN8EY37_9EURO</name>
<dbReference type="EMBL" id="JAKLMC020000001">
    <property type="protein sequence ID" value="KAK5958815.1"/>
    <property type="molecule type" value="Genomic_DNA"/>
</dbReference>
<feature type="region of interest" description="Disordered" evidence="1">
    <location>
        <begin position="308"/>
        <end position="328"/>
    </location>
</feature>
<gene>
    <name evidence="3" type="ORF">OHC33_000658</name>
</gene>
<protein>
    <recommendedName>
        <fullName evidence="2">Trafficking protein particle complex II-specific subunit 65 IgD3 domain-containing protein</fullName>
    </recommendedName>
</protein>
<reference evidence="3 4" key="1">
    <citation type="submission" date="2022-12" db="EMBL/GenBank/DDBJ databases">
        <title>Genomic features and morphological characterization of a novel Knufia sp. strain isolated from spacecraft assembly facility.</title>
        <authorList>
            <person name="Teixeira M."/>
            <person name="Chander A.M."/>
            <person name="Stajich J.E."/>
            <person name="Venkateswaran K."/>
        </authorList>
    </citation>
    <scope>NUCLEOTIDE SEQUENCE [LARGE SCALE GENOMIC DNA]</scope>
    <source>
        <strain evidence="3 4">FJI-L2-BK-P2</strain>
    </source>
</reference>
<evidence type="ECO:0000313" key="3">
    <source>
        <dbReference type="EMBL" id="KAK5958815.1"/>
    </source>
</evidence>
<evidence type="ECO:0000313" key="4">
    <source>
        <dbReference type="Proteomes" id="UP001316803"/>
    </source>
</evidence>
<dbReference type="GO" id="GO:0006891">
    <property type="term" value="P:intra-Golgi vesicle-mediated transport"/>
    <property type="evidence" value="ECO:0007669"/>
    <property type="project" value="InterPro"/>
</dbReference>
<dbReference type="PANTHER" id="PTHR28159">
    <property type="entry name" value="TRAFFICKING PROTEIN PARTICLE COMPLEX II-SPECIFIC SUBUNIT 65"/>
    <property type="match status" value="1"/>
</dbReference>
<comment type="caution">
    <text evidence="3">The sequence shown here is derived from an EMBL/GenBank/DDBJ whole genome shotgun (WGS) entry which is preliminary data.</text>
</comment>
<accession>A0AAN8EY37</accession>
<feature type="domain" description="Trafficking protein particle complex II-specific subunit 65 IgD3" evidence="2">
    <location>
        <begin position="425"/>
        <end position="603"/>
    </location>
</feature>
<keyword evidence="4" id="KW-1185">Reference proteome</keyword>
<dbReference type="InterPro" id="IPR024662">
    <property type="entry name" value="Trs65"/>
</dbReference>
<dbReference type="InterPro" id="IPR055420">
    <property type="entry name" value="IgD3_Trs65"/>
</dbReference>
<dbReference type="GO" id="GO:0005802">
    <property type="term" value="C:trans-Golgi network"/>
    <property type="evidence" value="ECO:0007669"/>
    <property type="project" value="TreeGrafter"/>
</dbReference>
<dbReference type="GO" id="GO:1990071">
    <property type="term" value="C:TRAPPII protein complex"/>
    <property type="evidence" value="ECO:0007669"/>
    <property type="project" value="InterPro"/>
</dbReference>
<sequence length="614" mass="67193">MTFAQDDREFLQSVTAGVIVPADSTASLDEILDGQSDIRSRSTLYFDERLKVLISLDIPSCPEEKLHSYLGRLELRVDAWAISAQNGEERSPVDGVPKRDLIASESISNTEDPFVLVKQDGDRDEVRLQLIWEVYLTLGRPRLRSYDQSVVFVPIATVLEHDGSADDVEYLEPFQVLEPNVLEPLSGLAGTDDRPYLPMSRLERVVPTQPKKDRSIRIRHQTTDPIQAYTAVMPRLKYNKIDTSMPNPTTIASVDLEVIPFLQLEGSIETVDLSMANGKVTPLMPDFLPTSCKSKDCITFLYRLQPSQHTDSNSSAEPTTTPPPSPTSNLNVDILAISVLVKLNISSTTTAIISMSWTTNVDFSTALNPAFGAPAQPMQRISRPTSLNFTPYPDPSKARDRANSVRTASTSLQHQMIPQSASRQPLTSILSISFIAPDEPVHIGLSFTWRVLILNNSLKPAKLAIVPLPRIQRPTNATQHFQKRHAPKASNASLQPVSTGAKKHTRNHPSTAKAVVEEQVLYALHHQASSSAVPAETDLVSLTAELRIGPLAVGACHEAEITFIAYKAGVFAVDAIRVVDLAGEGEGGVGRINDIRELPEVVVVDAEGDAASDE</sequence>
<dbReference type="AlphaFoldDB" id="A0AAN8EY37"/>
<dbReference type="Pfam" id="PF12735">
    <property type="entry name" value="IgD3_Trs65"/>
    <property type="match status" value="1"/>
</dbReference>